<evidence type="ECO:0000313" key="10">
    <source>
        <dbReference type="Proteomes" id="UP001501565"/>
    </source>
</evidence>
<evidence type="ECO:0000256" key="7">
    <source>
        <dbReference type="HAMAP-Rule" id="MF_01405"/>
    </source>
</evidence>
<comment type="catalytic activity">
    <reaction evidence="7">
        <text>XTP + H2O = XMP + diphosphate + H(+)</text>
        <dbReference type="Rhea" id="RHEA:28610"/>
        <dbReference type="ChEBI" id="CHEBI:15377"/>
        <dbReference type="ChEBI" id="CHEBI:15378"/>
        <dbReference type="ChEBI" id="CHEBI:33019"/>
        <dbReference type="ChEBI" id="CHEBI:57464"/>
        <dbReference type="ChEBI" id="CHEBI:61314"/>
        <dbReference type="EC" id="3.6.1.66"/>
    </reaction>
</comment>
<keyword evidence="6 7" id="KW-0546">Nucleotide metabolism</keyword>
<feature type="binding site" evidence="7">
    <location>
        <position position="177"/>
    </location>
    <ligand>
        <name>substrate</name>
    </ligand>
</feature>
<evidence type="ECO:0000256" key="5">
    <source>
        <dbReference type="ARBA" id="ARBA00022842"/>
    </source>
</evidence>
<dbReference type="NCBIfam" id="TIGR00042">
    <property type="entry name" value="RdgB/HAM1 family non-canonical purine NTP pyrophosphatase"/>
    <property type="match status" value="1"/>
</dbReference>
<feature type="active site" description="Proton acceptor" evidence="7">
    <location>
        <position position="70"/>
    </location>
</feature>
<comment type="subunit">
    <text evidence="7">Homodimer.</text>
</comment>
<accession>A0ABP7MPC7</accession>
<dbReference type="SUPFAM" id="SSF52972">
    <property type="entry name" value="ITPase-like"/>
    <property type="match status" value="1"/>
</dbReference>
<feature type="binding site" evidence="7">
    <location>
        <begin position="182"/>
        <end position="183"/>
    </location>
    <ligand>
        <name>substrate</name>
    </ligand>
</feature>
<feature type="binding site" evidence="7">
    <location>
        <position position="71"/>
    </location>
    <ligand>
        <name>substrate</name>
    </ligand>
</feature>
<protein>
    <recommendedName>
        <fullName evidence="7">dITP/XTP pyrophosphatase</fullName>
        <ecNumber evidence="7">3.6.1.66</ecNumber>
    </recommendedName>
    <alternativeName>
        <fullName evidence="7">Non-canonical purine NTP pyrophosphatase</fullName>
    </alternativeName>
    <alternativeName>
        <fullName evidence="7">Non-standard purine NTP pyrophosphatase</fullName>
    </alternativeName>
    <alternativeName>
        <fullName evidence="7">Nucleoside-triphosphate diphosphatase</fullName>
    </alternativeName>
    <alternativeName>
        <fullName evidence="7">Nucleoside-triphosphate pyrophosphatase</fullName>
        <shortName evidence="7">NTPase</shortName>
    </alternativeName>
</protein>
<comment type="similarity">
    <text evidence="1 7 8">Belongs to the HAM1 NTPase family.</text>
</comment>
<comment type="cofactor">
    <cofactor evidence="7">
        <name>Mg(2+)</name>
        <dbReference type="ChEBI" id="CHEBI:18420"/>
    </cofactor>
    <text evidence="7">Binds 1 Mg(2+) ion per subunit.</text>
</comment>
<comment type="function">
    <text evidence="7">Pyrophosphatase that catalyzes the hydrolysis of nucleoside triphosphates to their monophosphate derivatives, with a high preference for the non-canonical purine nucleotides XTP (xanthosine triphosphate), dITP (deoxyinosine triphosphate) and ITP. Seems to function as a house-cleaning enzyme that removes non-canonical purine nucleotides from the nucleotide pool, thus preventing their incorporation into DNA/RNA and avoiding chromosomal lesions.</text>
</comment>
<evidence type="ECO:0000256" key="2">
    <source>
        <dbReference type="ARBA" id="ARBA00022723"/>
    </source>
</evidence>
<dbReference type="HAMAP" id="MF_01405">
    <property type="entry name" value="Non_canon_purine_NTPase"/>
    <property type="match status" value="1"/>
</dbReference>
<keyword evidence="3 7" id="KW-0547">Nucleotide-binding</keyword>
<organism evidence="9 10">
    <name type="scientific">Litoribacillus peritrichatus</name>
    <dbReference type="NCBI Taxonomy" id="718191"/>
    <lineage>
        <taxon>Bacteria</taxon>
        <taxon>Pseudomonadati</taxon>
        <taxon>Pseudomonadota</taxon>
        <taxon>Gammaproteobacteria</taxon>
        <taxon>Oceanospirillales</taxon>
        <taxon>Oceanospirillaceae</taxon>
        <taxon>Litoribacillus</taxon>
    </lineage>
</organism>
<evidence type="ECO:0000256" key="4">
    <source>
        <dbReference type="ARBA" id="ARBA00022801"/>
    </source>
</evidence>
<evidence type="ECO:0000256" key="6">
    <source>
        <dbReference type="ARBA" id="ARBA00023080"/>
    </source>
</evidence>
<proteinExistence type="inferred from homology"/>
<sequence>MRQTIVLASNNQGKIKELTRILADLNVEILPMNHFNIPSPEETACTFVENALLKVRHVAQLTGLPALADDSGLSVDALNGAPGVYSARYAGENASDQENYQKLLHDMSNHPDNRSAHFHCLLAFVRDPQDPTPIICDGVWHGRLLAEPQGSNGFGYDPVFWCPELKTSSANLSPEQKNQVSHRAKALAEFKARYQQLYGQ</sequence>
<reference evidence="10" key="1">
    <citation type="journal article" date="2019" name="Int. J. Syst. Evol. Microbiol.">
        <title>The Global Catalogue of Microorganisms (GCM) 10K type strain sequencing project: providing services to taxonomists for standard genome sequencing and annotation.</title>
        <authorList>
            <consortium name="The Broad Institute Genomics Platform"/>
            <consortium name="The Broad Institute Genome Sequencing Center for Infectious Disease"/>
            <person name="Wu L."/>
            <person name="Ma J."/>
        </authorList>
    </citation>
    <scope>NUCLEOTIDE SEQUENCE [LARGE SCALE GENOMIC DNA]</scope>
    <source>
        <strain evidence="10">JCM 17551</strain>
    </source>
</reference>
<gene>
    <name evidence="9" type="ORF">GCM10022277_23820</name>
</gene>
<dbReference type="PANTHER" id="PTHR11067:SF9">
    <property type="entry name" value="INOSINE TRIPHOSPHATE PYROPHOSPHATASE"/>
    <property type="match status" value="1"/>
</dbReference>
<keyword evidence="4 7" id="KW-0378">Hydrolase</keyword>
<comment type="catalytic activity">
    <reaction evidence="7">
        <text>dITP + H2O = dIMP + diphosphate + H(+)</text>
        <dbReference type="Rhea" id="RHEA:28342"/>
        <dbReference type="ChEBI" id="CHEBI:15377"/>
        <dbReference type="ChEBI" id="CHEBI:15378"/>
        <dbReference type="ChEBI" id="CHEBI:33019"/>
        <dbReference type="ChEBI" id="CHEBI:61194"/>
        <dbReference type="ChEBI" id="CHEBI:61382"/>
        <dbReference type="EC" id="3.6.1.66"/>
    </reaction>
</comment>
<keyword evidence="5 7" id="KW-0460">Magnesium</keyword>
<dbReference type="InterPro" id="IPR029001">
    <property type="entry name" value="ITPase-like_fam"/>
</dbReference>
<name>A0ABP7MPC7_9GAMM</name>
<dbReference type="InterPro" id="IPR002637">
    <property type="entry name" value="RdgB/HAM1"/>
</dbReference>
<evidence type="ECO:0000256" key="3">
    <source>
        <dbReference type="ARBA" id="ARBA00022741"/>
    </source>
</evidence>
<dbReference type="Proteomes" id="UP001501565">
    <property type="component" value="Unassembled WGS sequence"/>
</dbReference>
<evidence type="ECO:0000256" key="1">
    <source>
        <dbReference type="ARBA" id="ARBA00008023"/>
    </source>
</evidence>
<comment type="catalytic activity">
    <reaction evidence="7">
        <text>ITP + H2O = IMP + diphosphate + H(+)</text>
        <dbReference type="Rhea" id="RHEA:29399"/>
        <dbReference type="ChEBI" id="CHEBI:15377"/>
        <dbReference type="ChEBI" id="CHEBI:15378"/>
        <dbReference type="ChEBI" id="CHEBI:33019"/>
        <dbReference type="ChEBI" id="CHEBI:58053"/>
        <dbReference type="ChEBI" id="CHEBI:61402"/>
        <dbReference type="EC" id="3.6.1.66"/>
    </reaction>
</comment>
<evidence type="ECO:0000313" key="9">
    <source>
        <dbReference type="EMBL" id="GAA3926898.1"/>
    </source>
</evidence>
<dbReference type="EMBL" id="BAABBN010000007">
    <property type="protein sequence ID" value="GAA3926898.1"/>
    <property type="molecule type" value="Genomic_DNA"/>
</dbReference>
<dbReference type="Gene3D" id="3.90.950.10">
    <property type="match status" value="1"/>
</dbReference>
<feature type="binding site" evidence="7">
    <location>
        <position position="70"/>
    </location>
    <ligand>
        <name>Mg(2+)</name>
        <dbReference type="ChEBI" id="CHEBI:18420"/>
    </ligand>
</feature>
<keyword evidence="2 7" id="KW-0479">Metal-binding</keyword>
<feature type="binding site" evidence="7">
    <location>
        <position position="41"/>
    </location>
    <ligand>
        <name>Mg(2+)</name>
        <dbReference type="ChEBI" id="CHEBI:18420"/>
    </ligand>
</feature>
<comment type="caution">
    <text evidence="9">The sequence shown here is derived from an EMBL/GenBank/DDBJ whole genome shotgun (WGS) entry which is preliminary data.</text>
</comment>
<feature type="binding site" evidence="7">
    <location>
        <begin position="9"/>
        <end position="14"/>
    </location>
    <ligand>
        <name>substrate</name>
    </ligand>
</feature>
<dbReference type="CDD" id="cd00515">
    <property type="entry name" value="HAM1"/>
    <property type="match status" value="1"/>
</dbReference>
<dbReference type="Pfam" id="PF01725">
    <property type="entry name" value="Ham1p_like"/>
    <property type="match status" value="1"/>
</dbReference>
<dbReference type="InterPro" id="IPR020922">
    <property type="entry name" value="dITP/XTP_pyrophosphatase"/>
</dbReference>
<dbReference type="EC" id="3.6.1.66" evidence="7"/>
<dbReference type="RefSeq" id="WP_344798756.1">
    <property type="nucleotide sequence ID" value="NZ_BAABBN010000007.1"/>
</dbReference>
<keyword evidence="10" id="KW-1185">Reference proteome</keyword>
<dbReference type="PANTHER" id="PTHR11067">
    <property type="entry name" value="INOSINE TRIPHOSPHATE PYROPHOSPHATASE/HAM1 PROTEIN"/>
    <property type="match status" value="1"/>
</dbReference>
<feature type="binding site" evidence="7">
    <location>
        <begin position="154"/>
        <end position="157"/>
    </location>
    <ligand>
        <name>substrate</name>
    </ligand>
</feature>
<evidence type="ECO:0000256" key="8">
    <source>
        <dbReference type="RuleBase" id="RU003781"/>
    </source>
</evidence>